<protein>
    <submittedName>
        <fullName evidence="2">Uncharacterized protein</fullName>
    </submittedName>
</protein>
<sequence>MGDGERGWYSRGAVVFNQILGALEVAGGFAAAFIFGGTAIHSTGDGQTETDTVVILYILAVIAAVILINGAFRFRLIHEMREYIPIISSDPEGSVKNLSLRMGIPEDAAAKRLRKMLRKGYIKGAYYDASSGKFIFLNKRVIYRQDMSSVGSSSIVTVECENCGVLNKVSRGGVKRCDFCGEKIQG</sequence>
<evidence type="ECO:0000313" key="3">
    <source>
        <dbReference type="Proteomes" id="UP000289794"/>
    </source>
</evidence>
<dbReference type="Proteomes" id="UP000289794">
    <property type="component" value="Chromosome"/>
</dbReference>
<dbReference type="RefSeq" id="WP_130180389.1">
    <property type="nucleotide sequence ID" value="NZ_CP035945.1"/>
</dbReference>
<feature type="transmembrane region" description="Helical" evidence="1">
    <location>
        <begin position="12"/>
        <end position="34"/>
    </location>
</feature>
<keyword evidence="1" id="KW-1133">Transmembrane helix</keyword>
<reference evidence="2 3" key="1">
    <citation type="submission" date="2019-01" db="EMBL/GenBank/DDBJ databases">
        <title>PMF-metabolizing Aryl O-demethylase.</title>
        <authorList>
            <person name="Kim M."/>
        </authorList>
    </citation>
    <scope>NUCLEOTIDE SEQUENCE [LARGE SCALE GENOMIC DNA]</scope>
    <source>
        <strain evidence="2 3">PMF1</strain>
    </source>
</reference>
<dbReference type="EMBL" id="CP035945">
    <property type="protein sequence ID" value="QBE96054.1"/>
    <property type="molecule type" value="Genomic_DNA"/>
</dbReference>
<accession>A0A4P6LUI2</accession>
<keyword evidence="1" id="KW-0472">Membrane</keyword>
<name>A0A4P6LUI2_9FIRM</name>
<feature type="transmembrane region" description="Helical" evidence="1">
    <location>
        <begin position="54"/>
        <end position="72"/>
    </location>
</feature>
<proteinExistence type="predicted"/>
<gene>
    <name evidence="2" type="ORF">PMF13cell1_01592</name>
</gene>
<keyword evidence="1" id="KW-0812">Transmembrane</keyword>
<evidence type="ECO:0000313" key="2">
    <source>
        <dbReference type="EMBL" id="QBE96054.1"/>
    </source>
</evidence>
<organism evidence="2 3">
    <name type="scientific">Blautia producta</name>
    <dbReference type="NCBI Taxonomy" id="33035"/>
    <lineage>
        <taxon>Bacteria</taxon>
        <taxon>Bacillati</taxon>
        <taxon>Bacillota</taxon>
        <taxon>Clostridia</taxon>
        <taxon>Lachnospirales</taxon>
        <taxon>Lachnospiraceae</taxon>
        <taxon>Blautia</taxon>
    </lineage>
</organism>
<evidence type="ECO:0000256" key="1">
    <source>
        <dbReference type="SAM" id="Phobius"/>
    </source>
</evidence>
<dbReference type="AlphaFoldDB" id="A0A4P6LUI2"/>
<dbReference type="KEGG" id="bpro:PMF13cell1_01592"/>